<dbReference type="EMBL" id="JAEDXG010000010">
    <property type="protein sequence ID" value="MBH9697297.1"/>
    <property type="molecule type" value="Genomic_DNA"/>
</dbReference>
<organism evidence="1 2">
    <name type="scientific">Burkholderia cepacia</name>
    <name type="common">Pseudomonas cepacia</name>
    <dbReference type="NCBI Taxonomy" id="292"/>
    <lineage>
        <taxon>Bacteria</taxon>
        <taxon>Pseudomonadati</taxon>
        <taxon>Pseudomonadota</taxon>
        <taxon>Betaproteobacteria</taxon>
        <taxon>Burkholderiales</taxon>
        <taxon>Burkholderiaceae</taxon>
        <taxon>Burkholderia</taxon>
        <taxon>Burkholderia cepacia complex</taxon>
    </lineage>
</organism>
<name>A0A8I1ATM6_BURCE</name>
<accession>A0A8I1ATM6</accession>
<evidence type="ECO:0000313" key="2">
    <source>
        <dbReference type="Proteomes" id="UP000645612"/>
    </source>
</evidence>
<comment type="caution">
    <text evidence="1">The sequence shown here is derived from an EMBL/GenBank/DDBJ whole genome shotgun (WGS) entry which is preliminary data.</text>
</comment>
<reference evidence="1" key="1">
    <citation type="submission" date="2020-12" db="EMBL/GenBank/DDBJ databases">
        <title>Burkholderia cepacia complex in Mexico.</title>
        <authorList>
            <person name="Estrada P."/>
        </authorList>
    </citation>
    <scope>NUCLEOTIDE SEQUENCE</scope>
    <source>
        <strain evidence="1">871</strain>
    </source>
</reference>
<dbReference type="RefSeq" id="WP_124589402.1">
    <property type="nucleotide sequence ID" value="NZ_CADDZZ010000007.1"/>
</dbReference>
<sequence length="66" mass="7308">MRTIIPFDIHTFLSFLPGVDAALAALRETFHPVCRSVDDYKSFTMRSCAAVVFLPGSPAGRRFATM</sequence>
<dbReference type="Proteomes" id="UP000645612">
    <property type="component" value="Unassembled WGS sequence"/>
</dbReference>
<evidence type="ECO:0000313" key="1">
    <source>
        <dbReference type="EMBL" id="MBH9697297.1"/>
    </source>
</evidence>
<gene>
    <name evidence="1" type="ORF">JAO13_12690</name>
</gene>
<dbReference type="AlphaFoldDB" id="A0A8I1ATM6"/>
<protein>
    <submittedName>
        <fullName evidence="1">Uncharacterized protein</fullName>
    </submittedName>
</protein>
<proteinExistence type="predicted"/>